<accession>A0A6S6XVY1</accession>
<dbReference type="Proteomes" id="UP000515733">
    <property type="component" value="Chromosome"/>
</dbReference>
<proteinExistence type="predicted"/>
<protein>
    <recommendedName>
        <fullName evidence="3">Helix-turn-helix domain-containing protein</fullName>
    </recommendedName>
</protein>
<organism evidence="1 2">
    <name type="scientific">Denitratisoma oestradiolicum</name>
    <dbReference type="NCBI Taxonomy" id="311182"/>
    <lineage>
        <taxon>Bacteria</taxon>
        <taxon>Pseudomonadati</taxon>
        <taxon>Pseudomonadota</taxon>
        <taxon>Betaproteobacteria</taxon>
        <taxon>Nitrosomonadales</taxon>
        <taxon>Sterolibacteriaceae</taxon>
        <taxon>Denitratisoma</taxon>
    </lineage>
</organism>
<evidence type="ECO:0008006" key="3">
    <source>
        <dbReference type="Google" id="ProtNLM"/>
    </source>
</evidence>
<name>A0A6S6XVY1_9PROT</name>
<keyword evidence="2" id="KW-1185">Reference proteome</keyword>
<sequence length="100" mass="11119">MGPHRRPHMADVVLLDYHQVAMRLGVSHGTIAKWVVGIRNAPKNFPKPVPLGGKLKRIRSDHFDAWINNLGTGDENIALSDVVQKRGPGRPRKIAVTKNK</sequence>
<dbReference type="AlphaFoldDB" id="A0A6S6XVY1"/>
<evidence type="ECO:0000313" key="2">
    <source>
        <dbReference type="Proteomes" id="UP000515733"/>
    </source>
</evidence>
<reference evidence="1 2" key="1">
    <citation type="submission" date="2020-03" db="EMBL/GenBank/DDBJ databases">
        <authorList>
            <consortium name="Genoscope - CEA"/>
            <person name="William W."/>
        </authorList>
    </citation>
    <scope>NUCLEOTIDE SEQUENCE [LARGE SCALE GENOMIC DNA]</scope>
    <source>
        <strain evidence="2">DSM 16959</strain>
    </source>
</reference>
<dbReference type="KEGG" id="doe:DENOEST_1208"/>
<gene>
    <name evidence="1" type="ORF">DENOEST_1208</name>
</gene>
<evidence type="ECO:0000313" key="1">
    <source>
        <dbReference type="EMBL" id="CAB1368373.1"/>
    </source>
</evidence>
<dbReference type="EMBL" id="LR778301">
    <property type="protein sequence ID" value="CAB1368373.1"/>
    <property type="molecule type" value="Genomic_DNA"/>
</dbReference>